<accession>A0A1T4KNE8</accession>
<keyword evidence="2" id="KW-0472">Membrane</keyword>
<dbReference type="OrthoDB" id="9801841at2"/>
<feature type="region of interest" description="Disordered" evidence="1">
    <location>
        <begin position="304"/>
        <end position="334"/>
    </location>
</feature>
<dbReference type="AlphaFoldDB" id="A0A1T4KNE8"/>
<reference evidence="4 5" key="1">
    <citation type="submission" date="2017-02" db="EMBL/GenBank/DDBJ databases">
        <authorList>
            <person name="Peterson S.W."/>
        </authorList>
    </citation>
    <scope>NUCLEOTIDE SEQUENCE [LARGE SCALE GENOMIC DNA]</scope>
    <source>
        <strain evidence="4 5">DSM 22335</strain>
    </source>
</reference>
<evidence type="ECO:0000259" key="3">
    <source>
        <dbReference type="PROSITE" id="PS51746"/>
    </source>
</evidence>
<proteinExistence type="predicted"/>
<dbReference type="SMART" id="SM00331">
    <property type="entry name" value="PP2C_SIG"/>
    <property type="match status" value="1"/>
</dbReference>
<dbReference type="InterPro" id="IPR036457">
    <property type="entry name" value="PPM-type-like_dom_sf"/>
</dbReference>
<dbReference type="EMBL" id="FUWH01000002">
    <property type="protein sequence ID" value="SJZ43929.1"/>
    <property type="molecule type" value="Genomic_DNA"/>
</dbReference>
<dbReference type="PROSITE" id="PS51746">
    <property type="entry name" value="PPM_2"/>
    <property type="match status" value="1"/>
</dbReference>
<protein>
    <submittedName>
        <fullName evidence="4">Protein phosphatase</fullName>
    </submittedName>
</protein>
<dbReference type="STRING" id="413434.SAMN04488132_10226"/>
<dbReference type="Proteomes" id="UP000190888">
    <property type="component" value="Unassembled WGS sequence"/>
</dbReference>
<dbReference type="CDD" id="cd00143">
    <property type="entry name" value="PP2Cc"/>
    <property type="match status" value="1"/>
</dbReference>
<feature type="domain" description="PPM-type phosphatase" evidence="3">
    <location>
        <begin position="5"/>
        <end position="244"/>
    </location>
</feature>
<name>A0A1T4KNE8_9BACT</name>
<dbReference type="RefSeq" id="WP_078830012.1">
    <property type="nucleotide sequence ID" value="NZ_FUWH01000002.1"/>
</dbReference>
<evidence type="ECO:0000256" key="1">
    <source>
        <dbReference type="SAM" id="MobiDB-lite"/>
    </source>
</evidence>
<gene>
    <name evidence="4" type="ORF">SAMN04488132_10226</name>
</gene>
<organism evidence="4 5">
    <name type="scientific">Sediminibacterium ginsengisoli</name>
    <dbReference type="NCBI Taxonomy" id="413434"/>
    <lineage>
        <taxon>Bacteria</taxon>
        <taxon>Pseudomonadati</taxon>
        <taxon>Bacteroidota</taxon>
        <taxon>Chitinophagia</taxon>
        <taxon>Chitinophagales</taxon>
        <taxon>Chitinophagaceae</taxon>
        <taxon>Sediminibacterium</taxon>
    </lineage>
</organism>
<feature type="compositionally biased region" description="Basic and acidic residues" evidence="1">
    <location>
        <begin position="305"/>
        <end position="316"/>
    </location>
</feature>
<feature type="transmembrane region" description="Helical" evidence="2">
    <location>
        <begin position="255"/>
        <end position="274"/>
    </location>
</feature>
<dbReference type="SUPFAM" id="SSF81606">
    <property type="entry name" value="PP2C-like"/>
    <property type="match status" value="1"/>
</dbReference>
<keyword evidence="2" id="KW-1133">Transmembrane helix</keyword>
<sequence length="334" mass="36780">MKIKAFSLNEIGGRKNVEDAIMPGQYTPQSPALFIVCDGVGGSSFGEVASEIATKSFYATFEKAEIRNETDFRQLLEKGLKLFQTETAVFISNNPSASNTSTTLTLAVLQQGKAYVAWCGDSKIFQLRNGRPVFKSKDHSLVAELVMQGVITEQEAETHPQRNIITRSINVNTKATDIEHAVLQDIRQNDWLLLCTDGLMEQFTENRFPELLGEFAADVNYSEKIKQICEGKTKDNYSMYLLHIGQAGGKAKGKILLPLLLLIVAVAAGGWFAYDRFSAKEQPANTVENTAEKKDTVRSIMMVRPQEDSSGKKDSTHAAAGSDSITVNKTSPKK</sequence>
<evidence type="ECO:0000313" key="4">
    <source>
        <dbReference type="EMBL" id="SJZ43929.1"/>
    </source>
</evidence>
<evidence type="ECO:0000313" key="5">
    <source>
        <dbReference type="Proteomes" id="UP000190888"/>
    </source>
</evidence>
<keyword evidence="5" id="KW-1185">Reference proteome</keyword>
<dbReference type="InterPro" id="IPR001932">
    <property type="entry name" value="PPM-type_phosphatase-like_dom"/>
</dbReference>
<evidence type="ECO:0000256" key="2">
    <source>
        <dbReference type="SAM" id="Phobius"/>
    </source>
</evidence>
<feature type="compositionally biased region" description="Polar residues" evidence="1">
    <location>
        <begin position="323"/>
        <end position="334"/>
    </location>
</feature>
<dbReference type="Gene3D" id="3.60.40.10">
    <property type="entry name" value="PPM-type phosphatase domain"/>
    <property type="match status" value="1"/>
</dbReference>
<keyword evidence="2" id="KW-0812">Transmembrane</keyword>
<dbReference type="Pfam" id="PF13672">
    <property type="entry name" value="PP2C_2"/>
    <property type="match status" value="1"/>
</dbReference>
<dbReference type="SMART" id="SM00332">
    <property type="entry name" value="PP2Cc"/>
    <property type="match status" value="1"/>
</dbReference>